<dbReference type="EMBL" id="MKQR01000008">
    <property type="protein sequence ID" value="OLR94062.1"/>
    <property type="molecule type" value="Genomic_DNA"/>
</dbReference>
<proteinExistence type="predicted"/>
<dbReference type="RefSeq" id="WP_075974269.1">
    <property type="nucleotide sequence ID" value="NZ_MKQR01000008.1"/>
</dbReference>
<keyword evidence="1" id="KW-0732">Signal</keyword>
<comment type="caution">
    <text evidence="2">The sequence shown here is derived from an EMBL/GenBank/DDBJ whole genome shotgun (WGS) entry which is preliminary data.</text>
</comment>
<reference evidence="2 3" key="1">
    <citation type="submission" date="2016-10" db="EMBL/GenBank/DDBJ databases">
        <title>The Draft Genome Sequence of Actinokineospora bangkokensis 44EHWT reveals the biosynthetic pathway of antifungal compounds Thailandins with unusual extender unit butylmalonyl-CoA.</title>
        <authorList>
            <person name="Greule A."/>
            <person name="Intra B."/>
            <person name="Flemming S."/>
            <person name="Rommel M.G."/>
            <person name="Panbangred W."/>
            <person name="Bechthold A."/>
        </authorList>
    </citation>
    <scope>NUCLEOTIDE SEQUENCE [LARGE SCALE GENOMIC DNA]</scope>
    <source>
        <strain evidence="2 3">44EHW</strain>
    </source>
</reference>
<dbReference type="OrthoDB" id="10010286at2"/>
<evidence type="ECO:0000313" key="2">
    <source>
        <dbReference type="EMBL" id="OLR94062.1"/>
    </source>
</evidence>
<evidence type="ECO:0000256" key="1">
    <source>
        <dbReference type="SAM" id="SignalP"/>
    </source>
</evidence>
<feature type="chain" id="PRO_5013362621" description="Fibronectin type-III domain-containing protein" evidence="1">
    <location>
        <begin position="25"/>
        <end position="183"/>
    </location>
</feature>
<dbReference type="Proteomes" id="UP000186040">
    <property type="component" value="Unassembled WGS sequence"/>
</dbReference>
<evidence type="ECO:0008006" key="4">
    <source>
        <dbReference type="Google" id="ProtNLM"/>
    </source>
</evidence>
<evidence type="ECO:0000313" key="3">
    <source>
        <dbReference type="Proteomes" id="UP000186040"/>
    </source>
</evidence>
<dbReference type="STRING" id="1193682.BJP25_13895"/>
<gene>
    <name evidence="2" type="ORF">BJP25_13895</name>
</gene>
<dbReference type="AlphaFoldDB" id="A0A1Q9LPW5"/>
<keyword evidence="3" id="KW-1185">Reference proteome</keyword>
<organism evidence="2 3">
    <name type="scientific">Actinokineospora bangkokensis</name>
    <dbReference type="NCBI Taxonomy" id="1193682"/>
    <lineage>
        <taxon>Bacteria</taxon>
        <taxon>Bacillati</taxon>
        <taxon>Actinomycetota</taxon>
        <taxon>Actinomycetes</taxon>
        <taxon>Pseudonocardiales</taxon>
        <taxon>Pseudonocardiaceae</taxon>
        <taxon>Actinokineospora</taxon>
    </lineage>
</organism>
<protein>
    <recommendedName>
        <fullName evidence="4">Fibronectin type-III domain-containing protein</fullName>
    </recommendedName>
</protein>
<feature type="signal peptide" evidence="1">
    <location>
        <begin position="1"/>
        <end position="24"/>
    </location>
</feature>
<sequence length="183" mass="17863">MPRTATALVALVVLPVALATPAWATAKGRASGAAVSATTGTWAAVPTAVGVSSPAPGSDYTVNWSLLDSTPRFGQVVNTGTFALPTATYALTKAGVGALTATIRVEACVGATWNQTANTCAGTVTALTTTAVTSTRSTGPGAGGAALSVRFTPTGLSTLGVSSASLTVSTSRADARAATTTTS</sequence>
<accession>A0A1Q9LPW5</accession>
<name>A0A1Q9LPW5_9PSEU</name>